<comment type="similarity">
    <text evidence="2">Belongs to the cytochrome P450 family.</text>
</comment>
<accession>A0A2J5I6R1</accession>
<proteinExistence type="inferred from homology"/>
<keyword evidence="10" id="KW-1185">Reference proteome</keyword>
<keyword evidence="6 8" id="KW-0408">Iron</keyword>
<dbReference type="Proteomes" id="UP000235023">
    <property type="component" value="Unassembled WGS sequence"/>
</dbReference>
<evidence type="ECO:0000313" key="9">
    <source>
        <dbReference type="EMBL" id="PLN85655.1"/>
    </source>
</evidence>
<evidence type="ECO:0000256" key="4">
    <source>
        <dbReference type="ARBA" id="ARBA00022723"/>
    </source>
</evidence>
<dbReference type="EMBL" id="KZ559503">
    <property type="protein sequence ID" value="PLN85655.1"/>
    <property type="molecule type" value="Genomic_DNA"/>
</dbReference>
<dbReference type="OrthoDB" id="3945418at2759"/>
<evidence type="ECO:0000256" key="3">
    <source>
        <dbReference type="ARBA" id="ARBA00022617"/>
    </source>
</evidence>
<dbReference type="GO" id="GO:0005506">
    <property type="term" value="F:iron ion binding"/>
    <property type="evidence" value="ECO:0007669"/>
    <property type="project" value="InterPro"/>
</dbReference>
<dbReference type="InterPro" id="IPR050121">
    <property type="entry name" value="Cytochrome_P450_monoxygenase"/>
</dbReference>
<evidence type="ECO:0000256" key="6">
    <source>
        <dbReference type="ARBA" id="ARBA00023004"/>
    </source>
</evidence>
<organism evidence="9 10">
    <name type="scientific">Aspergillus taichungensis</name>
    <dbReference type="NCBI Taxonomy" id="482145"/>
    <lineage>
        <taxon>Eukaryota</taxon>
        <taxon>Fungi</taxon>
        <taxon>Dikarya</taxon>
        <taxon>Ascomycota</taxon>
        <taxon>Pezizomycotina</taxon>
        <taxon>Eurotiomycetes</taxon>
        <taxon>Eurotiomycetidae</taxon>
        <taxon>Eurotiales</taxon>
        <taxon>Aspergillaceae</taxon>
        <taxon>Aspergillus</taxon>
        <taxon>Aspergillus subgen. Circumdati</taxon>
    </lineage>
</organism>
<dbReference type="GO" id="GO:0020037">
    <property type="term" value="F:heme binding"/>
    <property type="evidence" value="ECO:0007669"/>
    <property type="project" value="InterPro"/>
</dbReference>
<dbReference type="GO" id="GO:0016705">
    <property type="term" value="F:oxidoreductase activity, acting on paired donors, with incorporation or reduction of molecular oxygen"/>
    <property type="evidence" value="ECO:0007669"/>
    <property type="project" value="InterPro"/>
</dbReference>
<keyword evidence="7 9" id="KW-0503">Monooxygenase</keyword>
<comment type="cofactor">
    <cofactor evidence="1 8">
        <name>heme</name>
        <dbReference type="ChEBI" id="CHEBI:30413"/>
    </cofactor>
</comment>
<dbReference type="InterPro" id="IPR036396">
    <property type="entry name" value="Cyt_P450_sf"/>
</dbReference>
<dbReference type="AlphaFoldDB" id="A0A2J5I6R1"/>
<keyword evidence="3 8" id="KW-0349">Heme</keyword>
<protein>
    <submittedName>
        <fullName evidence="9">Benzoate 4-monooxygenase cytochrome P450</fullName>
    </submittedName>
</protein>
<evidence type="ECO:0000256" key="8">
    <source>
        <dbReference type="PIRSR" id="PIRSR602401-1"/>
    </source>
</evidence>
<dbReference type="SUPFAM" id="SSF48264">
    <property type="entry name" value="Cytochrome P450"/>
    <property type="match status" value="1"/>
</dbReference>
<keyword evidence="5" id="KW-0560">Oxidoreductase</keyword>
<keyword evidence="4 8" id="KW-0479">Metal-binding</keyword>
<dbReference type="Gene3D" id="1.10.630.10">
    <property type="entry name" value="Cytochrome P450"/>
    <property type="match status" value="1"/>
</dbReference>
<dbReference type="InterPro" id="IPR002401">
    <property type="entry name" value="Cyt_P450_E_grp-I"/>
</dbReference>
<sequence length="502" mass="57739">MNTVLLKALALAICLYILLVVIHRLILSPLAKFPGPKLAAATRWYEMYHDVIRGGQFMFEIEKMHAKYGAIVRINPFELHIKDPDFYTTLYAGPTKKRNKDGWFVSMATAGSSFSAADHRHHRVRRGMLSPFLARRSVMAFQPVIQQKVEAVCQHLRRAMETDSAVELHTCFLSFAVDVVSHYAFGDKYCVGTLDGPVLSDKWKRGVNGIFESLILVRHFPFLFTLSRLVPPWLSACIKPQYKDVYPIENEIATRMTRFYYMRRSAVPEISEERSIFSGIIRNEQLPDEEKELPRLIGEAKFLLVAGTDAPSQVLALTMFHILDNPDVYQRLREEVMLAIPDKKASPLWGDMEKLPYLSSVIKEGLRISAVVTSRLPRISPDEPIYWNGWEIPPGTPVSMSNHFILRDPNIFPDPLSFQPGRWVDKRLEKYLVPFSKGNQGCLGPDMTYCWLNIVLATLMRRFEFELYDTTKVNVEIVRDCFNAQTRRGQNRIHVKIRKELD</sequence>
<feature type="binding site" description="axial binding residue" evidence="8">
    <location>
        <position position="442"/>
    </location>
    <ligand>
        <name>heme</name>
        <dbReference type="ChEBI" id="CHEBI:30413"/>
    </ligand>
    <ligandPart>
        <name>Fe</name>
        <dbReference type="ChEBI" id="CHEBI:18248"/>
    </ligandPart>
</feature>
<dbReference type="InterPro" id="IPR001128">
    <property type="entry name" value="Cyt_P450"/>
</dbReference>
<dbReference type="PANTHER" id="PTHR24305:SF157">
    <property type="entry name" value="N-ACETYLTRYPTOPHAN 6-HYDROXYLASE IVOC-RELATED"/>
    <property type="match status" value="1"/>
</dbReference>
<dbReference type="PRINTS" id="PR00463">
    <property type="entry name" value="EP450I"/>
</dbReference>
<evidence type="ECO:0000256" key="2">
    <source>
        <dbReference type="ARBA" id="ARBA00010617"/>
    </source>
</evidence>
<evidence type="ECO:0000256" key="7">
    <source>
        <dbReference type="ARBA" id="ARBA00023033"/>
    </source>
</evidence>
<dbReference type="PANTHER" id="PTHR24305">
    <property type="entry name" value="CYTOCHROME P450"/>
    <property type="match status" value="1"/>
</dbReference>
<evidence type="ECO:0000256" key="5">
    <source>
        <dbReference type="ARBA" id="ARBA00023002"/>
    </source>
</evidence>
<reference evidence="10" key="1">
    <citation type="submission" date="2017-12" db="EMBL/GenBank/DDBJ databases">
        <authorList>
            <consortium name="DOE Joint Genome Institute"/>
            <person name="Mondo S.J."/>
            <person name="Kjaerbolling I."/>
            <person name="Vesth T.C."/>
            <person name="Frisvad J.C."/>
            <person name="Nybo J.L."/>
            <person name="Theobald S."/>
            <person name="Kuo A."/>
            <person name="Bowyer P."/>
            <person name="Matsuda Y."/>
            <person name="Lyhne E.K."/>
            <person name="Kogle M.E."/>
            <person name="Clum A."/>
            <person name="Lipzen A."/>
            <person name="Salamov A."/>
            <person name="Ngan C.Y."/>
            <person name="Daum C."/>
            <person name="Chiniquy J."/>
            <person name="Barry K."/>
            <person name="LaButti K."/>
            <person name="Haridas S."/>
            <person name="Simmons B.A."/>
            <person name="Magnuson J.K."/>
            <person name="Mortensen U.H."/>
            <person name="Larsen T.O."/>
            <person name="Grigoriev I.V."/>
            <person name="Baker S.E."/>
            <person name="Andersen M.R."/>
            <person name="Nordberg H.P."/>
            <person name="Cantor M.N."/>
            <person name="Hua S.X."/>
        </authorList>
    </citation>
    <scope>NUCLEOTIDE SEQUENCE [LARGE SCALE GENOMIC DNA]</scope>
    <source>
        <strain evidence="10">IBT 19404</strain>
    </source>
</reference>
<dbReference type="CDD" id="cd11062">
    <property type="entry name" value="CYP58-like"/>
    <property type="match status" value="1"/>
</dbReference>
<dbReference type="Pfam" id="PF00067">
    <property type="entry name" value="p450"/>
    <property type="match status" value="1"/>
</dbReference>
<dbReference type="GO" id="GO:0004497">
    <property type="term" value="F:monooxygenase activity"/>
    <property type="evidence" value="ECO:0007669"/>
    <property type="project" value="UniProtKB-KW"/>
</dbReference>
<evidence type="ECO:0000256" key="1">
    <source>
        <dbReference type="ARBA" id="ARBA00001971"/>
    </source>
</evidence>
<evidence type="ECO:0000313" key="10">
    <source>
        <dbReference type="Proteomes" id="UP000235023"/>
    </source>
</evidence>
<name>A0A2J5I6R1_9EURO</name>
<gene>
    <name evidence="9" type="ORF">BDW42DRAFT_160308</name>
</gene>